<reference evidence="1" key="1">
    <citation type="submission" date="2023-03" db="EMBL/GenBank/DDBJ databases">
        <title>Massive genome expansion in bonnet fungi (Mycena s.s.) driven by repeated elements and novel gene families across ecological guilds.</title>
        <authorList>
            <consortium name="Lawrence Berkeley National Laboratory"/>
            <person name="Harder C.B."/>
            <person name="Miyauchi S."/>
            <person name="Viragh M."/>
            <person name="Kuo A."/>
            <person name="Thoen E."/>
            <person name="Andreopoulos B."/>
            <person name="Lu D."/>
            <person name="Skrede I."/>
            <person name="Drula E."/>
            <person name="Henrissat B."/>
            <person name="Morin E."/>
            <person name="Kohler A."/>
            <person name="Barry K."/>
            <person name="LaButti K."/>
            <person name="Morin E."/>
            <person name="Salamov A."/>
            <person name="Lipzen A."/>
            <person name="Mereny Z."/>
            <person name="Hegedus B."/>
            <person name="Baldrian P."/>
            <person name="Stursova M."/>
            <person name="Weitz H."/>
            <person name="Taylor A."/>
            <person name="Grigoriev I.V."/>
            <person name="Nagy L.G."/>
            <person name="Martin F."/>
            <person name="Kauserud H."/>
        </authorList>
    </citation>
    <scope>NUCLEOTIDE SEQUENCE</scope>
    <source>
        <strain evidence="1">CBHHK002</strain>
    </source>
</reference>
<dbReference type="AlphaFoldDB" id="A0AAD6ZW61"/>
<dbReference type="EMBL" id="JARIHO010000024">
    <property type="protein sequence ID" value="KAJ7342738.1"/>
    <property type="molecule type" value="Genomic_DNA"/>
</dbReference>
<keyword evidence="2" id="KW-1185">Reference proteome</keyword>
<accession>A0AAD6ZW61</accession>
<gene>
    <name evidence="1" type="ORF">DFH08DRAFT_873453</name>
</gene>
<protein>
    <submittedName>
        <fullName evidence="1">Uncharacterized protein</fullName>
    </submittedName>
</protein>
<evidence type="ECO:0000313" key="1">
    <source>
        <dbReference type="EMBL" id="KAJ7342738.1"/>
    </source>
</evidence>
<dbReference type="Proteomes" id="UP001218218">
    <property type="component" value="Unassembled WGS sequence"/>
</dbReference>
<proteinExistence type="predicted"/>
<name>A0AAD6ZW61_9AGAR</name>
<sequence length="169" mass="18840">MGVNCSARAVGALQGLMLRSLCDLRSLFLSVTKYDTTAAKIQSFLGAVGTIVHLELDGATTSVMSALQAVDILPRLKNLEIRDFCQHSLDSEWDDYYGLEYGSLVEMLRWRQENDAPLESFDLFLYTSRGSFVRAPPAKLITAFRDLGEAGLHVRVTHERGVFLDTHQV</sequence>
<organism evidence="1 2">
    <name type="scientific">Mycena albidolilacea</name>
    <dbReference type="NCBI Taxonomy" id="1033008"/>
    <lineage>
        <taxon>Eukaryota</taxon>
        <taxon>Fungi</taxon>
        <taxon>Dikarya</taxon>
        <taxon>Basidiomycota</taxon>
        <taxon>Agaricomycotina</taxon>
        <taxon>Agaricomycetes</taxon>
        <taxon>Agaricomycetidae</taxon>
        <taxon>Agaricales</taxon>
        <taxon>Marasmiineae</taxon>
        <taxon>Mycenaceae</taxon>
        <taxon>Mycena</taxon>
    </lineage>
</organism>
<comment type="caution">
    <text evidence="1">The sequence shown here is derived from an EMBL/GenBank/DDBJ whole genome shotgun (WGS) entry which is preliminary data.</text>
</comment>
<evidence type="ECO:0000313" key="2">
    <source>
        <dbReference type="Proteomes" id="UP001218218"/>
    </source>
</evidence>